<dbReference type="HOGENOM" id="CLU_2084270_0_0_1"/>
<name>A0A0C2WQH1_AMAMK</name>
<gene>
    <name evidence="1" type="ORF">M378DRAFT_163860</name>
</gene>
<protein>
    <submittedName>
        <fullName evidence="1">Uncharacterized protein</fullName>
    </submittedName>
</protein>
<reference evidence="1 2" key="1">
    <citation type="submission" date="2014-04" db="EMBL/GenBank/DDBJ databases">
        <title>Evolutionary Origins and Diversification of the Mycorrhizal Mutualists.</title>
        <authorList>
            <consortium name="DOE Joint Genome Institute"/>
            <consortium name="Mycorrhizal Genomics Consortium"/>
            <person name="Kohler A."/>
            <person name="Kuo A."/>
            <person name="Nagy L.G."/>
            <person name="Floudas D."/>
            <person name="Copeland A."/>
            <person name="Barry K.W."/>
            <person name="Cichocki N."/>
            <person name="Veneault-Fourrey C."/>
            <person name="LaButti K."/>
            <person name="Lindquist E.A."/>
            <person name="Lipzen A."/>
            <person name="Lundell T."/>
            <person name="Morin E."/>
            <person name="Murat C."/>
            <person name="Riley R."/>
            <person name="Ohm R."/>
            <person name="Sun H."/>
            <person name="Tunlid A."/>
            <person name="Henrissat B."/>
            <person name="Grigoriev I.V."/>
            <person name="Hibbett D.S."/>
            <person name="Martin F."/>
        </authorList>
    </citation>
    <scope>NUCLEOTIDE SEQUENCE [LARGE SCALE GENOMIC DNA]</scope>
    <source>
        <strain evidence="1 2">Koide BX008</strain>
    </source>
</reference>
<dbReference type="EMBL" id="KN818254">
    <property type="protein sequence ID" value="KIL63912.1"/>
    <property type="molecule type" value="Genomic_DNA"/>
</dbReference>
<dbReference type="Proteomes" id="UP000054549">
    <property type="component" value="Unassembled WGS sequence"/>
</dbReference>
<evidence type="ECO:0000313" key="1">
    <source>
        <dbReference type="EMBL" id="KIL63912.1"/>
    </source>
</evidence>
<dbReference type="AlphaFoldDB" id="A0A0C2WQH1"/>
<proteinExistence type="predicted"/>
<sequence length="117" mass="13176">MTAISNLGKFSWTFCSCLPKHEQEREKVTLVKVGHFSPIIPTTTRTSYSCILCNNGRSLDESESLDQLQACRVKFFDACYTTTECITFIRACQRGSPTRTINARNANETTTRPTKIS</sequence>
<organism evidence="1 2">
    <name type="scientific">Amanita muscaria (strain Koide BX008)</name>
    <dbReference type="NCBI Taxonomy" id="946122"/>
    <lineage>
        <taxon>Eukaryota</taxon>
        <taxon>Fungi</taxon>
        <taxon>Dikarya</taxon>
        <taxon>Basidiomycota</taxon>
        <taxon>Agaricomycotina</taxon>
        <taxon>Agaricomycetes</taxon>
        <taxon>Agaricomycetidae</taxon>
        <taxon>Agaricales</taxon>
        <taxon>Pluteineae</taxon>
        <taxon>Amanitaceae</taxon>
        <taxon>Amanita</taxon>
    </lineage>
</organism>
<evidence type="ECO:0000313" key="2">
    <source>
        <dbReference type="Proteomes" id="UP000054549"/>
    </source>
</evidence>
<dbReference type="InParanoid" id="A0A0C2WQH1"/>
<keyword evidence="2" id="KW-1185">Reference proteome</keyword>
<accession>A0A0C2WQH1</accession>